<evidence type="ECO:0000259" key="5">
    <source>
        <dbReference type="PROSITE" id="PS50850"/>
    </source>
</evidence>
<evidence type="ECO:0000256" key="2">
    <source>
        <dbReference type="ARBA" id="ARBA00022989"/>
    </source>
</evidence>
<dbReference type="OrthoDB" id="8558006at2"/>
<dbReference type="Pfam" id="PF07690">
    <property type="entry name" value="MFS_1"/>
    <property type="match status" value="1"/>
</dbReference>
<keyword evidence="3 4" id="KW-0472">Membrane</keyword>
<dbReference type="PANTHER" id="PTHR23534">
    <property type="entry name" value="MFS PERMEASE"/>
    <property type="match status" value="1"/>
</dbReference>
<dbReference type="RefSeq" id="WP_078745535.1">
    <property type="nucleotide sequence ID" value="NZ_FUXG01000012.1"/>
</dbReference>
<evidence type="ECO:0000313" key="6">
    <source>
        <dbReference type="EMBL" id="OPX56445.1"/>
    </source>
</evidence>
<organism evidence="6 7">
    <name type="scientific">Oceanospirillum multiglobuliferum</name>
    <dbReference type="NCBI Taxonomy" id="64969"/>
    <lineage>
        <taxon>Bacteria</taxon>
        <taxon>Pseudomonadati</taxon>
        <taxon>Pseudomonadota</taxon>
        <taxon>Gammaproteobacteria</taxon>
        <taxon>Oceanospirillales</taxon>
        <taxon>Oceanospirillaceae</taxon>
        <taxon>Oceanospirillum</taxon>
    </lineage>
</organism>
<reference evidence="6 7" key="1">
    <citation type="submission" date="2017-01" db="EMBL/GenBank/DDBJ databases">
        <title>Genome Sequencing of a Marine Spirillum, Oceanospirillum multiglobuliferum ATCC 33336, from Japan.</title>
        <authorList>
            <person name="Carney J.G."/>
            <person name="Trachtenberg A.M."/>
            <person name="Rheaume B.A."/>
            <person name="Linnane J.D."/>
            <person name="Pitts N.L."/>
            <person name="Mykles D.L."/>
            <person name="Maclea K.S."/>
        </authorList>
    </citation>
    <scope>NUCLEOTIDE SEQUENCE [LARGE SCALE GENOMIC DNA]</scope>
    <source>
        <strain evidence="6 7">ATCC 33336</strain>
    </source>
</reference>
<name>A0A1T4QMI2_9GAMM</name>
<feature type="transmembrane region" description="Helical" evidence="4">
    <location>
        <begin position="366"/>
        <end position="383"/>
    </location>
</feature>
<feature type="transmembrane region" description="Helical" evidence="4">
    <location>
        <begin position="162"/>
        <end position="182"/>
    </location>
</feature>
<dbReference type="GO" id="GO:0022857">
    <property type="term" value="F:transmembrane transporter activity"/>
    <property type="evidence" value="ECO:0007669"/>
    <property type="project" value="InterPro"/>
</dbReference>
<dbReference type="InterPro" id="IPR020846">
    <property type="entry name" value="MFS_dom"/>
</dbReference>
<dbReference type="Proteomes" id="UP000191418">
    <property type="component" value="Unassembled WGS sequence"/>
</dbReference>
<keyword evidence="7" id="KW-1185">Reference proteome</keyword>
<feature type="transmembrane region" description="Helical" evidence="4">
    <location>
        <begin position="95"/>
        <end position="112"/>
    </location>
</feature>
<evidence type="ECO:0000256" key="1">
    <source>
        <dbReference type="ARBA" id="ARBA00022692"/>
    </source>
</evidence>
<evidence type="ECO:0000256" key="3">
    <source>
        <dbReference type="ARBA" id="ARBA00023136"/>
    </source>
</evidence>
<feature type="transmembrane region" description="Helical" evidence="4">
    <location>
        <begin position="203"/>
        <end position="229"/>
    </location>
</feature>
<proteinExistence type="predicted"/>
<feature type="domain" description="Major facilitator superfamily (MFS) profile" evidence="5">
    <location>
        <begin position="208"/>
        <end position="393"/>
    </location>
</feature>
<comment type="caution">
    <text evidence="6">The sequence shown here is derived from an EMBL/GenBank/DDBJ whole genome shotgun (WGS) entry which is preliminary data.</text>
</comment>
<feature type="transmembrane region" description="Helical" evidence="4">
    <location>
        <begin position="132"/>
        <end position="150"/>
    </location>
</feature>
<dbReference type="EMBL" id="MTSM01000003">
    <property type="protein sequence ID" value="OPX56445.1"/>
    <property type="molecule type" value="Genomic_DNA"/>
</dbReference>
<keyword evidence="2 4" id="KW-1133">Transmembrane helix</keyword>
<dbReference type="InterPro" id="IPR036259">
    <property type="entry name" value="MFS_trans_sf"/>
</dbReference>
<feature type="transmembrane region" description="Helical" evidence="4">
    <location>
        <begin position="275"/>
        <end position="293"/>
    </location>
</feature>
<evidence type="ECO:0000256" key="4">
    <source>
        <dbReference type="SAM" id="Phobius"/>
    </source>
</evidence>
<feature type="transmembrane region" description="Helical" evidence="4">
    <location>
        <begin position="299"/>
        <end position="321"/>
    </location>
</feature>
<feature type="transmembrane region" description="Helical" evidence="4">
    <location>
        <begin position="38"/>
        <end position="60"/>
    </location>
</feature>
<dbReference type="InterPro" id="IPR011701">
    <property type="entry name" value="MFS"/>
</dbReference>
<dbReference type="STRING" id="64969.SAMN02745127_01941"/>
<dbReference type="AlphaFoldDB" id="A0A1T4QMI2"/>
<evidence type="ECO:0000313" key="7">
    <source>
        <dbReference type="Proteomes" id="UP000191418"/>
    </source>
</evidence>
<dbReference type="PANTHER" id="PTHR23534:SF1">
    <property type="entry name" value="MAJOR FACILITATOR SUPERFAMILY PROTEIN"/>
    <property type="match status" value="1"/>
</dbReference>
<keyword evidence="1 4" id="KW-0812">Transmembrane</keyword>
<gene>
    <name evidence="6" type="ORF">BTE48_03175</name>
</gene>
<feature type="transmembrane region" description="Helical" evidence="4">
    <location>
        <begin position="72"/>
        <end position="89"/>
    </location>
</feature>
<sequence>MNLRNIILLSLASALAMSVAPALIFIGGLIGTELAPQAHLATLPIAFMVIGTALSTIPAALIMQRLGRKQGFIIGASGGILATLLASFAIQLQSFWLFVLAATLIGFHLAFVQQYRFAAVESAAPEQAGKAISFVLVGGVIAAFIGPELARLGQHWLPAHFAGSFLAMSATICCALILLLMIKPVTVKQADNQPHQKTSLRTLFSRPGFLIAVAGGVISYSVMSFVMTATPISMHVMDKHSLDATARVIQSHVAAMYLPSLLTGMIIGTLGTIRVMAMGAGLLLTCSLIALNGHGVMHYWWALVALGIGWNFLFVGSTTLLTKQYQPAERYRAQAVNDFSIFSLQAVASLSAGQVIHGLGWQWVNILPIPLLLLMLIALFWFSRKEIEMKQLS</sequence>
<dbReference type="SUPFAM" id="SSF103473">
    <property type="entry name" value="MFS general substrate transporter"/>
    <property type="match status" value="1"/>
</dbReference>
<feature type="domain" description="Major facilitator superfamily (MFS) profile" evidence="5">
    <location>
        <begin position="1"/>
        <end position="187"/>
    </location>
</feature>
<dbReference type="PROSITE" id="PS50850">
    <property type="entry name" value="MFS"/>
    <property type="match status" value="2"/>
</dbReference>
<protein>
    <recommendedName>
        <fullName evidence="5">Major facilitator superfamily (MFS) profile domain-containing protein</fullName>
    </recommendedName>
</protein>
<accession>A0A1T4QMI2</accession>
<dbReference type="Gene3D" id="1.20.1250.20">
    <property type="entry name" value="MFS general substrate transporter like domains"/>
    <property type="match status" value="1"/>
</dbReference>